<evidence type="ECO:0000313" key="2">
    <source>
        <dbReference type="EMBL" id="TNN73679.1"/>
    </source>
</evidence>
<dbReference type="EMBL" id="SRLO01000122">
    <property type="protein sequence ID" value="TNN73679.1"/>
    <property type="molecule type" value="Genomic_DNA"/>
</dbReference>
<evidence type="ECO:0000313" key="3">
    <source>
        <dbReference type="Proteomes" id="UP000314294"/>
    </source>
</evidence>
<reference evidence="2 3" key="1">
    <citation type="submission" date="2019-03" db="EMBL/GenBank/DDBJ databases">
        <title>First draft genome of Liparis tanakae, snailfish: a comprehensive survey of snailfish specific genes.</title>
        <authorList>
            <person name="Kim W."/>
            <person name="Song I."/>
            <person name="Jeong J.-H."/>
            <person name="Kim D."/>
            <person name="Kim S."/>
            <person name="Ryu S."/>
            <person name="Song J.Y."/>
            <person name="Lee S.K."/>
        </authorList>
    </citation>
    <scope>NUCLEOTIDE SEQUENCE [LARGE SCALE GENOMIC DNA]</scope>
    <source>
        <tissue evidence="2">Muscle</tissue>
    </source>
</reference>
<feature type="region of interest" description="Disordered" evidence="1">
    <location>
        <begin position="1"/>
        <end position="42"/>
    </location>
</feature>
<sequence>MKEESEAGGGGERGNDSAVSEKQRSAAGRAEPTLSDDRELTAQGHILLTGVRGLVISRVIRMIEGRGKLREIPIVPRPR</sequence>
<gene>
    <name evidence="2" type="ORF">EYF80_016059</name>
</gene>
<evidence type="ECO:0000256" key="1">
    <source>
        <dbReference type="SAM" id="MobiDB-lite"/>
    </source>
</evidence>
<dbReference type="AlphaFoldDB" id="A0A4Z2I6J5"/>
<keyword evidence="3" id="KW-1185">Reference proteome</keyword>
<name>A0A4Z2I6J5_9TELE</name>
<organism evidence="2 3">
    <name type="scientific">Liparis tanakae</name>
    <name type="common">Tanaka's snailfish</name>
    <dbReference type="NCBI Taxonomy" id="230148"/>
    <lineage>
        <taxon>Eukaryota</taxon>
        <taxon>Metazoa</taxon>
        <taxon>Chordata</taxon>
        <taxon>Craniata</taxon>
        <taxon>Vertebrata</taxon>
        <taxon>Euteleostomi</taxon>
        <taxon>Actinopterygii</taxon>
        <taxon>Neopterygii</taxon>
        <taxon>Teleostei</taxon>
        <taxon>Neoteleostei</taxon>
        <taxon>Acanthomorphata</taxon>
        <taxon>Eupercaria</taxon>
        <taxon>Perciformes</taxon>
        <taxon>Cottioidei</taxon>
        <taxon>Cottales</taxon>
        <taxon>Liparidae</taxon>
        <taxon>Liparis</taxon>
    </lineage>
</organism>
<accession>A0A4Z2I6J5</accession>
<dbReference type="Proteomes" id="UP000314294">
    <property type="component" value="Unassembled WGS sequence"/>
</dbReference>
<comment type="caution">
    <text evidence="2">The sequence shown here is derived from an EMBL/GenBank/DDBJ whole genome shotgun (WGS) entry which is preliminary data.</text>
</comment>
<proteinExistence type="predicted"/>
<protein>
    <submittedName>
        <fullName evidence="2">Uncharacterized protein</fullName>
    </submittedName>
</protein>
<feature type="compositionally biased region" description="Basic and acidic residues" evidence="1">
    <location>
        <begin position="13"/>
        <end position="24"/>
    </location>
</feature>